<sequence length="176" mass="19942">MDFNAIWPLLRKEGWDAKHGTGMQIHHNYVKPGRRVRGGRQGVDFFNGEDELQAYVRTDVELCNRLKMSNVMVRPQYQSNQRRTRPRRPTAPAAMASLSPPPKPAKSAKKRPAAATLTTKSKKPTKPKKRTKKQIAEYVDKQRKELAAFGNVWGEENITSSACFLRTINATQQGHS</sequence>
<keyword evidence="8" id="KW-1185">Reference proteome</keyword>
<dbReference type="Proteomes" id="UP000760860">
    <property type="component" value="Unassembled WGS sequence"/>
</dbReference>
<reference evidence="7 8" key="1">
    <citation type="submission" date="2018-01" db="EMBL/GenBank/DDBJ databases">
        <title>Draft genome of the strawberry crown rot pathogen Phytophthora cactorum.</title>
        <authorList>
            <person name="Armitage A.D."/>
            <person name="Lysoe E."/>
            <person name="Nellist C.F."/>
            <person name="Harrison R.J."/>
            <person name="Brurberg M.B."/>
        </authorList>
    </citation>
    <scope>NUCLEOTIDE SEQUENCE [LARGE SCALE GENOMIC DNA]</scope>
    <source>
        <strain evidence="7 8">10300</strain>
    </source>
</reference>
<evidence type="ECO:0000313" key="7">
    <source>
        <dbReference type="EMBL" id="RAW20809.1"/>
    </source>
</evidence>
<dbReference type="VEuPathDB" id="FungiDB:PC110_g22748"/>
<accession>A0A329RA57</accession>
<dbReference type="EMBL" id="MJFZ01002362">
    <property type="protein sequence ID" value="RAW20809.1"/>
    <property type="molecule type" value="Genomic_DNA"/>
</dbReference>
<evidence type="ECO:0000313" key="2">
    <source>
        <dbReference type="EMBL" id="KAG2825282.1"/>
    </source>
</evidence>
<gene>
    <name evidence="7" type="ORF">PC110_g22748</name>
    <name evidence="2" type="ORF">PC113_g21927</name>
    <name evidence="3" type="ORF">PC115_g21808</name>
    <name evidence="4" type="ORF">PC117_g23067</name>
    <name evidence="5" type="ORF">PC118_g21807</name>
    <name evidence="6" type="ORF">PC129_g22720</name>
</gene>
<evidence type="ECO:0000313" key="8">
    <source>
        <dbReference type="Proteomes" id="UP000251314"/>
    </source>
</evidence>
<comment type="caution">
    <text evidence="7">The sequence shown here is derived from an EMBL/GenBank/DDBJ whole genome shotgun (WGS) entry which is preliminary data.</text>
</comment>
<dbReference type="EMBL" id="RCML01001556">
    <property type="protein sequence ID" value="KAG2961741.1"/>
    <property type="molecule type" value="Genomic_DNA"/>
</dbReference>
<evidence type="ECO:0000313" key="3">
    <source>
        <dbReference type="EMBL" id="KAG2882907.1"/>
    </source>
</evidence>
<evidence type="ECO:0000256" key="1">
    <source>
        <dbReference type="SAM" id="MobiDB-lite"/>
    </source>
</evidence>
<dbReference type="Proteomes" id="UP000774804">
    <property type="component" value="Unassembled WGS sequence"/>
</dbReference>
<dbReference type="EMBL" id="RCMI01001625">
    <property type="protein sequence ID" value="KAG2882907.1"/>
    <property type="molecule type" value="Genomic_DNA"/>
</dbReference>
<organism evidence="7 8">
    <name type="scientific">Phytophthora cactorum</name>
    <dbReference type="NCBI Taxonomy" id="29920"/>
    <lineage>
        <taxon>Eukaryota</taxon>
        <taxon>Sar</taxon>
        <taxon>Stramenopiles</taxon>
        <taxon>Oomycota</taxon>
        <taxon>Peronosporomycetes</taxon>
        <taxon>Peronosporales</taxon>
        <taxon>Peronosporaceae</taxon>
        <taxon>Phytophthora</taxon>
    </lineage>
</organism>
<dbReference type="OrthoDB" id="128361at2759"/>
<protein>
    <submittedName>
        <fullName evidence="7">Uncharacterized protein</fullName>
    </submittedName>
</protein>
<reference evidence="2" key="2">
    <citation type="submission" date="2018-10" db="EMBL/GenBank/DDBJ databases">
        <title>Effector identification in a new, highly contiguous assembly of the strawberry crown rot pathogen Phytophthora cactorum.</title>
        <authorList>
            <person name="Armitage A.D."/>
            <person name="Nellist C.F."/>
            <person name="Bates H."/>
            <person name="Vickerstaff R.J."/>
            <person name="Harrison R.J."/>
        </authorList>
    </citation>
    <scope>NUCLEOTIDE SEQUENCE</scope>
    <source>
        <strain evidence="2">15-7</strain>
        <strain evidence="3">4032</strain>
        <strain evidence="4">4040</strain>
        <strain evidence="5">P415</strain>
        <strain evidence="6">P421</strain>
    </source>
</reference>
<feature type="compositionally biased region" description="Basic residues" evidence="1">
    <location>
        <begin position="120"/>
        <end position="133"/>
    </location>
</feature>
<evidence type="ECO:0000313" key="6">
    <source>
        <dbReference type="EMBL" id="KAG3203845.1"/>
    </source>
</evidence>
<evidence type="ECO:0000313" key="5">
    <source>
        <dbReference type="EMBL" id="KAG2961741.1"/>
    </source>
</evidence>
<feature type="region of interest" description="Disordered" evidence="1">
    <location>
        <begin position="73"/>
        <end position="134"/>
    </location>
</feature>
<evidence type="ECO:0000313" key="4">
    <source>
        <dbReference type="EMBL" id="KAG2896180.1"/>
    </source>
</evidence>
<dbReference type="EMBL" id="RCMV01002213">
    <property type="protein sequence ID" value="KAG3203845.1"/>
    <property type="molecule type" value="Genomic_DNA"/>
</dbReference>
<dbReference type="Proteomes" id="UP000735874">
    <property type="component" value="Unassembled WGS sequence"/>
</dbReference>
<dbReference type="EMBL" id="RCMG01001521">
    <property type="protein sequence ID" value="KAG2825282.1"/>
    <property type="molecule type" value="Genomic_DNA"/>
</dbReference>
<dbReference type="PANTHER" id="PTHR37069">
    <property type="entry name" value="DDE_TNP_1_7 DOMAIN-CONTAINING PROTEIN"/>
    <property type="match status" value="1"/>
</dbReference>
<dbReference type="Proteomes" id="UP000251314">
    <property type="component" value="Unassembled WGS sequence"/>
</dbReference>
<proteinExistence type="predicted"/>
<dbReference type="Proteomes" id="UP000697107">
    <property type="component" value="Unassembled WGS sequence"/>
</dbReference>
<name>A0A329RA57_9STRA</name>
<dbReference type="Proteomes" id="UP000736787">
    <property type="component" value="Unassembled WGS sequence"/>
</dbReference>
<dbReference type="EMBL" id="RCMK01001352">
    <property type="protein sequence ID" value="KAG2896180.1"/>
    <property type="molecule type" value="Genomic_DNA"/>
</dbReference>
<dbReference type="AlphaFoldDB" id="A0A329RA57"/>
<dbReference type="PANTHER" id="PTHR37069:SF2">
    <property type="entry name" value="PIGGYBAC TRANSPOSABLE ELEMENT-DERIVED PROTEIN DOMAIN-CONTAINING PROTEIN"/>
    <property type="match status" value="1"/>
</dbReference>